<protein>
    <submittedName>
        <fullName evidence="18">Glycosyl transferase</fullName>
    </submittedName>
</protein>
<dbReference type="Gene3D" id="3.40.710.10">
    <property type="entry name" value="DD-peptidase/beta-lactamase superfamily"/>
    <property type="match status" value="2"/>
</dbReference>
<evidence type="ECO:0000256" key="14">
    <source>
        <dbReference type="SAM" id="MobiDB-lite"/>
    </source>
</evidence>
<feature type="domain" description="Glycosyl transferase family 51" evidence="17">
    <location>
        <begin position="126"/>
        <end position="302"/>
    </location>
</feature>
<dbReference type="OrthoDB" id="9766909at2"/>
<evidence type="ECO:0000256" key="13">
    <source>
        <dbReference type="ARBA" id="ARBA00049902"/>
    </source>
</evidence>
<comment type="similarity">
    <text evidence="2">In the N-terminal section; belongs to the glycosyltransferase 51 family.</text>
</comment>
<dbReference type="PANTHER" id="PTHR32282:SF34">
    <property type="entry name" value="PENICILLIN-BINDING PROTEIN 1A"/>
    <property type="match status" value="1"/>
</dbReference>
<dbReference type="GO" id="GO:0008955">
    <property type="term" value="F:peptidoglycan glycosyltransferase activity"/>
    <property type="evidence" value="ECO:0007669"/>
    <property type="project" value="UniProtKB-EC"/>
</dbReference>
<feature type="region of interest" description="Disordered" evidence="14">
    <location>
        <begin position="376"/>
        <end position="408"/>
    </location>
</feature>
<dbReference type="Pfam" id="PF00905">
    <property type="entry name" value="Transpeptidase"/>
    <property type="match status" value="1"/>
</dbReference>
<keyword evidence="10" id="KW-0511">Multifunctional enzyme</keyword>
<keyword evidence="15" id="KW-0472">Membrane</keyword>
<dbReference type="SUPFAM" id="SSF56601">
    <property type="entry name" value="beta-lactamase/transpeptidase-like"/>
    <property type="match status" value="1"/>
</dbReference>
<keyword evidence="3" id="KW-0121">Carboxypeptidase</keyword>
<dbReference type="GO" id="GO:0008658">
    <property type="term" value="F:penicillin binding"/>
    <property type="evidence" value="ECO:0007669"/>
    <property type="project" value="InterPro"/>
</dbReference>
<evidence type="ECO:0000256" key="3">
    <source>
        <dbReference type="ARBA" id="ARBA00022645"/>
    </source>
</evidence>
<evidence type="ECO:0000256" key="7">
    <source>
        <dbReference type="ARBA" id="ARBA00022801"/>
    </source>
</evidence>
<keyword evidence="4" id="KW-0645">Protease</keyword>
<evidence type="ECO:0000259" key="16">
    <source>
        <dbReference type="Pfam" id="PF00905"/>
    </source>
</evidence>
<feature type="region of interest" description="Disordered" evidence="14">
    <location>
        <begin position="1"/>
        <end position="70"/>
    </location>
</feature>
<evidence type="ECO:0000256" key="5">
    <source>
        <dbReference type="ARBA" id="ARBA00022676"/>
    </source>
</evidence>
<feature type="region of interest" description="Disordered" evidence="14">
    <location>
        <begin position="640"/>
        <end position="661"/>
    </location>
</feature>
<accession>A0A2R4TFI5</accession>
<keyword evidence="8" id="KW-0133">Cell shape</keyword>
<dbReference type="GO" id="GO:0009252">
    <property type="term" value="P:peptidoglycan biosynthetic process"/>
    <property type="evidence" value="ECO:0007669"/>
    <property type="project" value="UniProtKB-KW"/>
</dbReference>
<evidence type="ECO:0000256" key="6">
    <source>
        <dbReference type="ARBA" id="ARBA00022679"/>
    </source>
</evidence>
<dbReference type="Gene3D" id="1.10.3810.10">
    <property type="entry name" value="Biosynthetic peptidoglycan transglycosylase-like"/>
    <property type="match status" value="1"/>
</dbReference>
<dbReference type="InterPro" id="IPR023346">
    <property type="entry name" value="Lysozyme-like_dom_sf"/>
</dbReference>
<dbReference type="Proteomes" id="UP000244201">
    <property type="component" value="Chromosome"/>
</dbReference>
<feature type="domain" description="Penicillin-binding protein transpeptidase" evidence="16">
    <location>
        <begin position="487"/>
        <end position="552"/>
    </location>
</feature>
<feature type="compositionally biased region" description="Basic and acidic residues" evidence="14">
    <location>
        <begin position="1"/>
        <end position="11"/>
    </location>
</feature>
<sequence>MRIRHSPDRTAEQLTARWSSGADEVGEAGAAREAEGNGGNRARSGGFGRLGRFGRFGPRRPRKSGKPGKRTGLRRLFSWRKVLAGVIALCALVTGSFTVLYFAIDIPRANDLAKAQSNVYLFSDGSRLARTGEINRETVPLGRVPEGVRHAFVAAENKDFYSDSGVSLSGTARGILSTLTGQGTQGGSTITQQYVKNYYLSQEQTVTRKVKELVISLKVDRHNSKDDILAGYLNSSYYGRLAYGIQAAARAYYGKEVEDLTVEQGAYLAALLQAPSQYDWAIAAPAAKKLVQQRWGYVLDNMVKEGWLDKDARQQMRFPVPVTGRLGAGLAGQTGYLVDAARRELTASGISEQELAGGGWRITLTIEPDKQKALEQAVKAADGDTGPKAPSGAAEPDPDRQTGAVSVDPRNGHIVALYGGRDYTSHYLSNATRADYQAGPTFEPVSYAASMEAKQDSGKESGPAQIRRTAADLGIDPDAAGFSTPGATSLGLMGVSPMEMAGVYASFKHAGKKVTPSIVKSARRDDASTHLAGAVGGQAIDPRTAELVSSYLTFSPGGTADRRDGFSSVAPGSSKQNVTAASGRSDDRKAEWFIGAGPELVTTIALFGEDAKSKKQVTLRNADKGNSERIWTQYTQQALGDRFAPEPEVTPGSEDETAGGY</sequence>
<evidence type="ECO:0000256" key="2">
    <source>
        <dbReference type="ARBA" id="ARBA00007739"/>
    </source>
</evidence>
<comment type="catalytic activity">
    <reaction evidence="12">
        <text>Preferential cleavage: (Ac)2-L-Lys-D-Ala-|-D-Ala. Also transpeptidation of peptidyl-alanyl moieties that are N-acyl substituents of D-alanine.</text>
        <dbReference type="EC" id="3.4.16.4"/>
    </reaction>
</comment>
<keyword evidence="11" id="KW-0961">Cell wall biogenesis/degradation</keyword>
<keyword evidence="7" id="KW-0378">Hydrolase</keyword>
<name>A0A2R4TFI5_9ACTN</name>
<evidence type="ECO:0000313" key="18">
    <source>
        <dbReference type="EMBL" id="AVZ77857.1"/>
    </source>
</evidence>
<evidence type="ECO:0000256" key="15">
    <source>
        <dbReference type="SAM" id="Phobius"/>
    </source>
</evidence>
<evidence type="ECO:0000256" key="12">
    <source>
        <dbReference type="ARBA" id="ARBA00034000"/>
    </source>
</evidence>
<dbReference type="Pfam" id="PF00912">
    <property type="entry name" value="Transgly"/>
    <property type="match status" value="1"/>
</dbReference>
<keyword evidence="19" id="KW-1185">Reference proteome</keyword>
<evidence type="ECO:0000259" key="17">
    <source>
        <dbReference type="Pfam" id="PF00912"/>
    </source>
</evidence>
<dbReference type="InterPro" id="IPR012338">
    <property type="entry name" value="Beta-lactam/transpept-like"/>
</dbReference>
<feature type="region of interest" description="Disordered" evidence="14">
    <location>
        <begin position="560"/>
        <end position="584"/>
    </location>
</feature>
<keyword evidence="15" id="KW-0812">Transmembrane</keyword>
<organism evidence="18 19">
    <name type="scientific">Streptomyces lunaelactis</name>
    <dbReference type="NCBI Taxonomy" id="1535768"/>
    <lineage>
        <taxon>Bacteria</taxon>
        <taxon>Bacillati</taxon>
        <taxon>Actinomycetota</taxon>
        <taxon>Actinomycetes</taxon>
        <taxon>Kitasatosporales</taxon>
        <taxon>Streptomycetaceae</taxon>
        <taxon>Streptomyces</taxon>
    </lineage>
</organism>
<evidence type="ECO:0000256" key="11">
    <source>
        <dbReference type="ARBA" id="ARBA00023316"/>
    </source>
</evidence>
<keyword evidence="9" id="KW-0573">Peptidoglycan synthesis</keyword>
<dbReference type="InterPro" id="IPR050396">
    <property type="entry name" value="Glycosyltr_51/Transpeptidase"/>
</dbReference>
<keyword evidence="5" id="KW-0328">Glycosyltransferase</keyword>
<gene>
    <name evidence="18" type="ORF">SLUN_36290</name>
</gene>
<feature type="compositionally biased region" description="Polar residues" evidence="14">
    <location>
        <begin position="570"/>
        <end position="582"/>
    </location>
</feature>
<feature type="compositionally biased region" description="Basic residues" evidence="14">
    <location>
        <begin position="57"/>
        <end position="70"/>
    </location>
</feature>
<keyword evidence="15" id="KW-1133">Transmembrane helix</keyword>
<dbReference type="InterPro" id="IPR036950">
    <property type="entry name" value="PBP_transglycosylase"/>
</dbReference>
<dbReference type="PANTHER" id="PTHR32282">
    <property type="entry name" value="BINDING PROTEIN TRANSPEPTIDASE, PUTATIVE-RELATED"/>
    <property type="match status" value="1"/>
</dbReference>
<evidence type="ECO:0000256" key="9">
    <source>
        <dbReference type="ARBA" id="ARBA00022984"/>
    </source>
</evidence>
<evidence type="ECO:0000256" key="8">
    <source>
        <dbReference type="ARBA" id="ARBA00022960"/>
    </source>
</evidence>
<keyword evidence="6 18" id="KW-0808">Transferase</keyword>
<proteinExistence type="inferred from homology"/>
<dbReference type="GO" id="GO:0006508">
    <property type="term" value="P:proteolysis"/>
    <property type="evidence" value="ECO:0007669"/>
    <property type="project" value="UniProtKB-KW"/>
</dbReference>
<dbReference type="GO" id="GO:0008360">
    <property type="term" value="P:regulation of cell shape"/>
    <property type="evidence" value="ECO:0007669"/>
    <property type="project" value="UniProtKB-KW"/>
</dbReference>
<dbReference type="InterPro" id="IPR001460">
    <property type="entry name" value="PCN-bd_Tpept"/>
</dbReference>
<dbReference type="SUPFAM" id="SSF53955">
    <property type="entry name" value="Lysozyme-like"/>
    <property type="match status" value="1"/>
</dbReference>
<feature type="transmembrane region" description="Helical" evidence="15">
    <location>
        <begin position="82"/>
        <end position="104"/>
    </location>
</feature>
<dbReference type="GO" id="GO:0030288">
    <property type="term" value="C:outer membrane-bounded periplasmic space"/>
    <property type="evidence" value="ECO:0007669"/>
    <property type="project" value="TreeGrafter"/>
</dbReference>
<evidence type="ECO:0000313" key="19">
    <source>
        <dbReference type="Proteomes" id="UP000244201"/>
    </source>
</evidence>
<comment type="similarity">
    <text evidence="1">In the C-terminal section; belongs to the transpeptidase family.</text>
</comment>
<dbReference type="GO" id="GO:0071555">
    <property type="term" value="P:cell wall organization"/>
    <property type="evidence" value="ECO:0007669"/>
    <property type="project" value="UniProtKB-KW"/>
</dbReference>
<reference evidence="18 19" key="1">
    <citation type="submission" date="2018-01" db="EMBL/GenBank/DDBJ databases">
        <title>Complete genome sequence of Streptomyces lunaelactis MM109T, a Ferroverdin A producer isolated from cave moonmilk deposits.</title>
        <authorList>
            <person name="Naome A."/>
            <person name="Martinet L."/>
            <person name="Maciejewska M."/>
            <person name="Anderssen S."/>
            <person name="Adam D."/>
            <person name="Tenconi E."/>
            <person name="Deflandre B."/>
            <person name="Arguelles-Arias A."/>
            <person name="Calusinska M."/>
            <person name="Copieters W."/>
            <person name="Karim L."/>
            <person name="Hanikenne M."/>
            <person name="Baurain D."/>
            <person name="van Wezel G."/>
            <person name="Smargiasso N."/>
            <person name="de Pauw E."/>
            <person name="Delfosse P."/>
            <person name="Rigali S."/>
        </authorList>
    </citation>
    <scope>NUCLEOTIDE SEQUENCE [LARGE SCALE GENOMIC DNA]</scope>
    <source>
        <strain evidence="18 19">MM109</strain>
    </source>
</reference>
<dbReference type="GO" id="GO:0009002">
    <property type="term" value="F:serine-type D-Ala-D-Ala carboxypeptidase activity"/>
    <property type="evidence" value="ECO:0007669"/>
    <property type="project" value="UniProtKB-EC"/>
</dbReference>
<dbReference type="AlphaFoldDB" id="A0A2R4TFI5"/>
<evidence type="ECO:0000256" key="4">
    <source>
        <dbReference type="ARBA" id="ARBA00022670"/>
    </source>
</evidence>
<dbReference type="FunFam" id="1.10.3810.10:FF:000001">
    <property type="entry name" value="Penicillin-binding protein 1A"/>
    <property type="match status" value="1"/>
</dbReference>
<dbReference type="EMBL" id="CP026304">
    <property type="protein sequence ID" value="AVZ77857.1"/>
    <property type="molecule type" value="Genomic_DNA"/>
</dbReference>
<comment type="catalytic activity">
    <reaction evidence="13">
        <text>[GlcNAc-(1-&gt;4)-Mur2Ac(oyl-L-Ala-gamma-D-Glu-L-Lys-D-Ala-D-Ala)](n)-di-trans,octa-cis-undecaprenyl diphosphate + beta-D-GlcNAc-(1-&gt;4)-Mur2Ac(oyl-L-Ala-gamma-D-Glu-L-Lys-D-Ala-D-Ala)-di-trans,octa-cis-undecaprenyl diphosphate = [GlcNAc-(1-&gt;4)-Mur2Ac(oyl-L-Ala-gamma-D-Glu-L-Lys-D-Ala-D-Ala)](n+1)-di-trans,octa-cis-undecaprenyl diphosphate + di-trans,octa-cis-undecaprenyl diphosphate + H(+)</text>
        <dbReference type="Rhea" id="RHEA:23708"/>
        <dbReference type="Rhea" id="RHEA-COMP:9602"/>
        <dbReference type="Rhea" id="RHEA-COMP:9603"/>
        <dbReference type="ChEBI" id="CHEBI:15378"/>
        <dbReference type="ChEBI" id="CHEBI:58405"/>
        <dbReference type="ChEBI" id="CHEBI:60033"/>
        <dbReference type="ChEBI" id="CHEBI:78435"/>
        <dbReference type="EC" id="2.4.99.28"/>
    </reaction>
</comment>
<dbReference type="InterPro" id="IPR001264">
    <property type="entry name" value="Glyco_trans_51"/>
</dbReference>
<dbReference type="KEGG" id="slk:SLUN_36290"/>
<evidence type="ECO:0000256" key="10">
    <source>
        <dbReference type="ARBA" id="ARBA00023268"/>
    </source>
</evidence>
<evidence type="ECO:0000256" key="1">
    <source>
        <dbReference type="ARBA" id="ARBA00007090"/>
    </source>
</evidence>